<accession>A0A150PFP8</accession>
<dbReference type="Gene3D" id="3.40.50.720">
    <property type="entry name" value="NAD(P)-binding Rossmann-like Domain"/>
    <property type="match status" value="1"/>
</dbReference>
<evidence type="ECO:0000313" key="4">
    <source>
        <dbReference type="Proteomes" id="UP000075420"/>
    </source>
</evidence>
<dbReference type="InterPro" id="IPR036291">
    <property type="entry name" value="NAD(P)-bd_dom_sf"/>
</dbReference>
<name>A0A150PFP8_SORCE</name>
<dbReference type="InterPro" id="IPR002347">
    <property type="entry name" value="SDR_fam"/>
</dbReference>
<comment type="similarity">
    <text evidence="1">Belongs to the short-chain dehydrogenases/reductases (SDR) family.</text>
</comment>
<dbReference type="FunFam" id="3.40.50.720:FF:000084">
    <property type="entry name" value="Short-chain dehydrogenase reductase"/>
    <property type="match status" value="1"/>
</dbReference>
<dbReference type="PRINTS" id="PR00081">
    <property type="entry name" value="GDHRDH"/>
</dbReference>
<keyword evidence="2" id="KW-0560">Oxidoreductase</keyword>
<comment type="caution">
    <text evidence="3">The sequence shown here is derived from an EMBL/GenBank/DDBJ whole genome shotgun (WGS) entry which is preliminary data.</text>
</comment>
<dbReference type="AlphaFoldDB" id="A0A150PFP8"/>
<gene>
    <name evidence="3" type="ORF">BE08_12925</name>
</gene>
<dbReference type="PROSITE" id="PS00061">
    <property type="entry name" value="ADH_SHORT"/>
    <property type="match status" value="1"/>
</dbReference>
<dbReference type="PANTHER" id="PTHR24321">
    <property type="entry name" value="DEHYDROGENASES, SHORT CHAIN"/>
    <property type="match status" value="1"/>
</dbReference>
<dbReference type="GO" id="GO:0016491">
    <property type="term" value="F:oxidoreductase activity"/>
    <property type="evidence" value="ECO:0007669"/>
    <property type="project" value="UniProtKB-KW"/>
</dbReference>
<dbReference type="InterPro" id="IPR020904">
    <property type="entry name" value="Sc_DH/Rdtase_CS"/>
</dbReference>
<dbReference type="SUPFAM" id="SSF51735">
    <property type="entry name" value="NAD(P)-binding Rossmann-fold domains"/>
    <property type="match status" value="1"/>
</dbReference>
<evidence type="ECO:0000256" key="1">
    <source>
        <dbReference type="ARBA" id="ARBA00006484"/>
    </source>
</evidence>
<dbReference type="EMBL" id="JELY01001834">
    <property type="protein sequence ID" value="KYF54459.1"/>
    <property type="molecule type" value="Genomic_DNA"/>
</dbReference>
<dbReference type="NCBIfam" id="NF005559">
    <property type="entry name" value="PRK07231.1"/>
    <property type="match status" value="1"/>
</dbReference>
<dbReference type="Proteomes" id="UP000075420">
    <property type="component" value="Unassembled WGS sequence"/>
</dbReference>
<protein>
    <submittedName>
        <fullName evidence="3">Epimerase</fullName>
    </submittedName>
</protein>
<dbReference type="PRINTS" id="PR00080">
    <property type="entry name" value="SDRFAMILY"/>
</dbReference>
<dbReference type="PANTHER" id="PTHR24321:SF11">
    <property type="entry name" value="BLR0893 PROTEIN"/>
    <property type="match status" value="1"/>
</dbReference>
<organism evidence="3 4">
    <name type="scientific">Sorangium cellulosum</name>
    <name type="common">Polyangium cellulosum</name>
    <dbReference type="NCBI Taxonomy" id="56"/>
    <lineage>
        <taxon>Bacteria</taxon>
        <taxon>Pseudomonadati</taxon>
        <taxon>Myxococcota</taxon>
        <taxon>Polyangia</taxon>
        <taxon>Polyangiales</taxon>
        <taxon>Polyangiaceae</taxon>
        <taxon>Sorangium</taxon>
    </lineage>
</organism>
<evidence type="ECO:0000256" key="2">
    <source>
        <dbReference type="ARBA" id="ARBA00023002"/>
    </source>
</evidence>
<evidence type="ECO:0000313" key="3">
    <source>
        <dbReference type="EMBL" id="KYF54459.1"/>
    </source>
</evidence>
<sequence>MGILDGKVIIVTGASSGIGRAAAAAFAAEGASVVASARREAHGRALVAEIRGRGGEITWVTADMRVERDVVALVDAARSTYGRLDGAFNNAGHGTMGPLAEVTNDDYDALLETNLRGAFWCMKYEIRAMLAGGGGAIVNCASVGAHRAVPGITVYSASKAGLVALTRGAAVEYAQKGIRINSVSPGIVTSEMATEGWRLETPEGAAFAASLHAMNRVGAPEEVATLVSFLLSDRASFITAQDIPVDGGFAAQAWPANYGGGG</sequence>
<proteinExistence type="inferred from homology"/>
<dbReference type="CDD" id="cd05233">
    <property type="entry name" value="SDR_c"/>
    <property type="match status" value="1"/>
</dbReference>
<dbReference type="Pfam" id="PF13561">
    <property type="entry name" value="adh_short_C2"/>
    <property type="match status" value="1"/>
</dbReference>
<reference evidence="3 4" key="1">
    <citation type="submission" date="2014-02" db="EMBL/GenBank/DDBJ databases">
        <title>The small core and large imbalanced accessory genome model reveals a collaborative survival strategy of Sorangium cellulosum strains in nature.</title>
        <authorList>
            <person name="Han K."/>
            <person name="Peng R."/>
            <person name="Blom J."/>
            <person name="Li Y.-Z."/>
        </authorList>
    </citation>
    <scope>NUCLEOTIDE SEQUENCE [LARGE SCALE GENOMIC DNA]</scope>
    <source>
        <strain evidence="3 4">So0157-25</strain>
    </source>
</reference>